<dbReference type="InterPro" id="IPR036940">
    <property type="entry name" value="PI3/4_kinase_cat_sf"/>
</dbReference>
<evidence type="ECO:0000313" key="6">
    <source>
        <dbReference type="EMBL" id="KAK6618931.1"/>
    </source>
</evidence>
<name>A0ABR1AG38_POLSC</name>
<dbReference type="SMART" id="SM00146">
    <property type="entry name" value="PI3Kc"/>
    <property type="match status" value="1"/>
</dbReference>
<dbReference type="InterPro" id="IPR046805">
    <property type="entry name" value="Tra1_ring"/>
</dbReference>
<dbReference type="CDD" id="cd05163">
    <property type="entry name" value="PIKK_TRRAP"/>
    <property type="match status" value="1"/>
</dbReference>
<feature type="region of interest" description="Disordered" evidence="2">
    <location>
        <begin position="3233"/>
        <end position="3284"/>
    </location>
</feature>
<dbReference type="InterPro" id="IPR046807">
    <property type="entry name" value="Tra1_central"/>
</dbReference>
<feature type="compositionally biased region" description="Polar residues" evidence="2">
    <location>
        <begin position="3249"/>
        <end position="3263"/>
    </location>
</feature>
<dbReference type="InterPro" id="IPR003151">
    <property type="entry name" value="PIK-rel_kinase_FAT"/>
</dbReference>
<feature type="domain" description="FATC" evidence="5">
    <location>
        <begin position="3814"/>
        <end position="3850"/>
    </location>
</feature>
<evidence type="ECO:0000259" key="4">
    <source>
        <dbReference type="PROSITE" id="PS51189"/>
    </source>
</evidence>
<dbReference type="SUPFAM" id="SSF48371">
    <property type="entry name" value="ARM repeat"/>
    <property type="match status" value="3"/>
</dbReference>
<dbReference type="InterPro" id="IPR011009">
    <property type="entry name" value="Kinase-like_dom_sf"/>
</dbReference>
<organism evidence="6 7">
    <name type="scientific">Polyplax serrata</name>
    <name type="common">Common mouse louse</name>
    <dbReference type="NCBI Taxonomy" id="468196"/>
    <lineage>
        <taxon>Eukaryota</taxon>
        <taxon>Metazoa</taxon>
        <taxon>Ecdysozoa</taxon>
        <taxon>Arthropoda</taxon>
        <taxon>Hexapoda</taxon>
        <taxon>Insecta</taxon>
        <taxon>Pterygota</taxon>
        <taxon>Neoptera</taxon>
        <taxon>Paraneoptera</taxon>
        <taxon>Psocodea</taxon>
        <taxon>Troctomorpha</taxon>
        <taxon>Phthiraptera</taxon>
        <taxon>Anoplura</taxon>
        <taxon>Polyplacidae</taxon>
        <taxon>Polyplax</taxon>
    </lineage>
</organism>
<accession>A0ABR1AG38</accession>
<dbReference type="Gene3D" id="1.10.1070.11">
    <property type="entry name" value="Phosphatidylinositol 3-/4-kinase, catalytic domain"/>
    <property type="match status" value="1"/>
</dbReference>
<dbReference type="PROSITE" id="PS51190">
    <property type="entry name" value="FATC"/>
    <property type="match status" value="1"/>
</dbReference>
<feature type="region of interest" description="Disordered" evidence="2">
    <location>
        <begin position="1988"/>
        <end position="2008"/>
    </location>
</feature>
<gene>
    <name evidence="6" type="ORF">RUM44_003312</name>
</gene>
<feature type="region of interest" description="Disordered" evidence="2">
    <location>
        <begin position="485"/>
        <end position="517"/>
    </location>
</feature>
<dbReference type="Pfam" id="PF20175">
    <property type="entry name" value="Tra1_central"/>
    <property type="match status" value="1"/>
</dbReference>
<feature type="compositionally biased region" description="Low complexity" evidence="2">
    <location>
        <begin position="3234"/>
        <end position="3248"/>
    </location>
</feature>
<dbReference type="PANTHER" id="PTHR11139">
    <property type="entry name" value="ATAXIA TELANGIECTASIA MUTATED ATM -RELATED"/>
    <property type="match status" value="1"/>
</dbReference>
<dbReference type="InterPro" id="IPR016024">
    <property type="entry name" value="ARM-type_fold"/>
</dbReference>
<feature type="compositionally biased region" description="Polar residues" evidence="2">
    <location>
        <begin position="488"/>
        <end position="503"/>
    </location>
</feature>
<evidence type="ECO:0000259" key="3">
    <source>
        <dbReference type="PROSITE" id="PS50290"/>
    </source>
</evidence>
<reference evidence="6 7" key="1">
    <citation type="submission" date="2023-09" db="EMBL/GenBank/DDBJ databases">
        <title>Genomes of two closely related lineages of the louse Polyplax serrata with different host specificities.</title>
        <authorList>
            <person name="Martinu J."/>
            <person name="Tarabai H."/>
            <person name="Stefka J."/>
            <person name="Hypsa V."/>
        </authorList>
    </citation>
    <scope>NUCLEOTIDE SEQUENCE [LARGE SCALE GENOMIC DNA]</scope>
    <source>
        <strain evidence="6">98ZLc_SE</strain>
    </source>
</reference>
<feature type="compositionally biased region" description="Low complexity" evidence="2">
    <location>
        <begin position="3264"/>
        <end position="3282"/>
    </location>
</feature>
<proteinExistence type="inferred from homology"/>
<dbReference type="Pfam" id="PF02259">
    <property type="entry name" value="FAT"/>
    <property type="match status" value="1"/>
</dbReference>
<comment type="caution">
    <text evidence="6">The sequence shown here is derived from an EMBL/GenBank/DDBJ whole genome shotgun (WGS) entry which is preliminary data.</text>
</comment>
<evidence type="ECO:0000313" key="7">
    <source>
        <dbReference type="Proteomes" id="UP001359485"/>
    </source>
</evidence>
<dbReference type="PANTHER" id="PTHR11139:SF1">
    <property type="entry name" value="TRANSFORMATION_TRANSCRIPTION DOMAIN-ASSOCIATED PROTEIN"/>
    <property type="match status" value="1"/>
</dbReference>
<dbReference type="Pfam" id="PF00454">
    <property type="entry name" value="PI3_PI4_kinase"/>
    <property type="match status" value="1"/>
</dbReference>
<evidence type="ECO:0000256" key="2">
    <source>
        <dbReference type="SAM" id="MobiDB-lite"/>
    </source>
</evidence>
<feature type="domain" description="FAT" evidence="4">
    <location>
        <begin position="2648"/>
        <end position="3219"/>
    </location>
</feature>
<feature type="region of interest" description="Disordered" evidence="2">
    <location>
        <begin position="2502"/>
        <end position="2538"/>
    </location>
</feature>
<dbReference type="PROSITE" id="PS50290">
    <property type="entry name" value="PI3_4_KINASE_3"/>
    <property type="match status" value="1"/>
</dbReference>
<feature type="domain" description="PI3K/PI4K catalytic" evidence="3">
    <location>
        <begin position="3493"/>
        <end position="3817"/>
    </location>
</feature>
<sequence length="3850" mass="440431">MTPQPVQPVHNAPTDTLTQINIYRHYVSVLADTGAKEELKVKAAMELTDNFEVILTSPHYPAFLEHSIKLFLKVLQDSPPLFVSEYNLQQVRKQILEMIYLLPANEQLRPYVKQILTLMLKLLEIENEENVLVCLRIIIELHKQYRPQFNSEIQQFLQFVKSIYKDLPSHMNKIFEPKPVIKVKELTEIDIESMLVDTYTVTVIQTDNKIADGSVISYNLIPKGVLSLKVLQELPIIVVLMYQLYKQNVQQDLTDFIPLIMSTITLQPSPQQRNNQLFNKEIFVDFMRAQIKTLSFLAYIIRVFEELVAQHSHSMVKGMLGLLQLCPMEVVHLRKELLIAARHILATDLRSKFVPYMEHLFNEDIWLGRGWTTRESLRPLAYSTLADLVHHVRQMLQLNDLDKVIHLFSKNVHDDSVPTCIQTMSCKLLLNLVDCVRCRSDNDNGRGRELLMRMLQVFVLKFKTISKLQLPFLVNKCKNQQQGNQQQFAGSNSAQGTVQSPTEVKSEDQKLPVSETTTVGEKSKFGFPTSQAQNYLVADCRSLVKTLVCGVKTITWGIASCKSTTADGVTVQNKQFQPKETLVYISLVKWAMQALDIYTLNVGPTGNTFPHISPRVPSPQSVRTKEEKEVLEYFAGVFSSMAPQTFHEIFSTTIDYLVERIYRNYALQIVGNSFLANPSTSSIFATILVEYLLDRMEEMGSNLEKSNLYLKLFKLVFGSVSLFPTENEQMLRPHLHQIVNRSMELAMSAKEPYNYFLLLRALFRSIGGGCHDLLYQEFLPLLPNLLQGLNSLQSGLHKQHMKDLFVELCLTVPVRLSSLLPYLPMLMDPLVSALNGSHTLMSQGLRTLELCVDNLQPDFLYDHIQPVRADLMQALWRTLRNPQDQVAHVAFRVLGKFGGGNRKMMIEPQKLEFNDVTCQSPSIVIHFQDYTEPVDLPVSKVIDTAITALKTSTSDPFYRRQAWEVIRCFLVASIQLQDKKSALQTLFSHPSFYDGNIAAHHPSPMYKLTDNHSRDTHQVALTGMFVAAAIKELRQFVLPTMVAVVRHYTMVAVGQQAGPFTITGRKFKLSGMDALVLIDSLVTIMGHEEKELCKPGHLALVLILETATTILGSIERACQLPLMEYLSERMCSLCYERAWYAKYGGCLAIKLLFERMAMKWVYEHLFVFLRALLFVMMDLTNEVSTGAVDMAKANLEKLLTVCATPIESKGTNEELINAQKKSLYDVTHELVRLVTGSNTLVRQQAMNSLTLLAKIQNKTVTEVMEPHREVLADMVPPRKHLLRHHAVNVQIGIMEGNTFCTTLNPRLFTIDLNVMEHKVFFHELMSLCEADENILVKYPCYKPLTNLVQLRQCALRTLSSYHYIQNYREKIFNVLYRALEKPESQKVAFECMQTFIAGSKIDNEIVRSAMRPLLLTLGDYRNLNLNNTKRLFQLTKLFPATFNEKFCEQLLQHLKKLQEVTAASPKNISKNGENEQKIATLISIFHQIPAASPKFCEALCRLVLQTEKSLCIEASSPFREPLLKFLLKYPQETINDLFMNDNIKDAQWSRFLQFLIKHKEGKSFRDVLQSNPSKLIGLVTAVSQKSNNWTTNEKYEVQYQGIRIISLLIKYNEQWLSCQRELVQALKDLWCSDQYHEHHREVDSVDFVHWKEPKLLVKILLHYFCHHPNEVDLLFHLLRATCERYIPDFQFLRDFLETTVAQNYTVEWKRSAFFRFVEDFQNPNMSQELKSKILQLVLIPCFAIGFERGEGEKLVGSPVSPDQDNPDNIVSVFINKVIDPENPFGNTDAVRILLLQFSCLLVEQASPHIHNVLNKRQGQKLRRLMTFAWPCLLGKNCVDPSTRYHGHLLLSHIIAKFAIHKRIVLQVFHSLLKAHAMEARAVVRQALEILTPAMPHRMEDGNTMLTHWTKKIIVEEGHNMQQLFHILQLVVKHYKVYYPVRHHLLQHMIQSIQKMGFNPAATIDQKKLAVELAEVIIKWELERIKDESEPQELTNPSTGAVKKTCPDDGNQDQFRKRIAMGNATPTQFPTFVPKIDPSSSKPIEKHHADAVLNFLLRLACQVNDQNSTVGSQGELLSRRCVALLKMAMKPDLWTQPWDLKLAWLDKVFTNIESQTPNYGNICTALELLTFLLGVMKKEQILASIKPLQKGLAVCVTSPSSKVIRLVHAFLAKLMSIFPTEPPASTVASKYEELECLYACIGKFVFEGLANYEKSPTASPSTLFGTLMILKAACVSNPAYIDRLITPFMRVLQRMHKEHIQATDANPVATELLIVSLDLVRNRLGGMGSDMRKGFIGTVLVKLIEGTRDVKVMKAITKMLDEWIKNQPSNSTTNQNVRESSPFPVLREKSILLVKLMTYVERNFPDDAELNAQFLEIVNFVYRDPVLKESELSTKLEPAFLQGLRCVQPQIRAKFFEIFDSSMKRRLYDRLLYLVCSQNWEAIGPHYWIKQCIELIFVTAVPTTQIQLSSPDALLPSITSIIELGDASDKKIYDVYASMKSELSESTESPESHDNDELDMEFNGTGGEGASKKEETPQSNRKAALLQLITRQSKFLDTVREIKTFHFLLATSQLCHMDTGLAERVWLDLFPRIWSMLTERQRSTLQSEIVPFICSGAHEIQKDCQPSALNTFIEALSRCTPAVPIRPSLMKYLGKSHNLWHRMTLNLEQLAFEQINVEVVRSRNVDCYDFEPITSPQQEVLDSLSEMYSCLCEQDMWAGLWQKHARYNQTNIAIASEQQGFFENAQTTYELVMANSREDFSSVPAPNSLRSEYALWEKHWIRCSKELNQWDILLEYGNSRGSINPFLVLESSWRIPNWNLMKDALIQVEQICPKELIWKVELYKGFLNICNPEDSQHGQPNIEKCVEKASASCMREWRRLPHIVSHIHLPLLQASQQIMELQEAAQIHQGLTHSRSSGSSLHDMKAIVKTWRNRLPVIADDLSHWSDIFTWRQHHYQFIASHYDSQHDQSVNHSMLGVHASAQAIIHFGKIARKHNLTGVCLGSLSRIYTIPSVPIVDCFQKIRQQVKCYLQMSTVSGKNELQQGLEVIESTNLKYFTKEMTAEFYALKGMLLTQIGRSDDANKAFSAAVQMHDTLVKAWALWGDYLEQIFTNDSSNITYGVQAITCFLHACRHQNESKSRKYLAKVLWLLTYDDEEFSLVQALDKYSVGVPPIQWLPWIPQLLTCLVREEGKLILNLISQVGRIFPQAVYFPLRTLYLTLKIEQRERYKTAELANTTTSSNTQENTANVDSSKSTTQDQSAKSTEGNQQTPPTQGQTTDTNPIRATPSMWRCSRIMHMQRDVHPTVLSCLEGMVDQMVWFRENWYEEVLRQSKQGLAKCYAIAFEKRGCVADATITPHTLNFVKKLVSTFGIGIENINSSVNLTSSSAASESLARRAQVTIQDPVFQRMKCQFTTDFDFTIPGATKLQNLIEKLKKWIAVLQTKTKMLPKSILIEEKCRFLCNFNQQTAEIELPGEFLLPKHSHYFVKISRFMPRVDIVQKHNTAARRLYIRGHNGKVYPYLVVNDSYIGDARREERVLQLLRMLNHYLGKQKETSSRFLHITVPRVVAVSPQMRLVEDNPASISLHDIYKENFARRGIDHDAPIARYYERLQNVQAAGVQPGHHILKEIFKEIQRGMVPKNLLKEWALRTFPSTTDYWTFRKMFMLQLSLACFVEYIFHLTRLNPDMMYIHKDSGLVNVSYFKFNVDNAVTDLDPNHPVPFRLTPNLCELISSIGVKGPLTACGIASARCLVQPSFKVKTILRAILRDEMIYKQKTQGDRSQENVSLPASDLEGKIIIDNVTRSVSAIFARLNNLAKFEGIDSKMSTLVSVSTNEDNLCRTDPAWHPWL</sequence>
<dbReference type="InterPro" id="IPR050517">
    <property type="entry name" value="DDR_Repair_Kinase"/>
</dbReference>
<dbReference type="Pfam" id="PF20206">
    <property type="entry name" value="Tra1_ring"/>
    <property type="match status" value="1"/>
</dbReference>
<evidence type="ECO:0000259" key="5">
    <source>
        <dbReference type="PROSITE" id="PS51190"/>
    </source>
</evidence>
<protein>
    <recommendedName>
        <fullName evidence="8">Transformation/transcription domain-associated protein</fullName>
    </recommendedName>
</protein>
<evidence type="ECO:0000256" key="1">
    <source>
        <dbReference type="ARBA" id="ARBA00007234"/>
    </source>
</evidence>
<keyword evidence="7" id="KW-1185">Reference proteome</keyword>
<comment type="similarity">
    <text evidence="1">Belongs to the PI3/PI4-kinase family. TRA1 subfamily.</text>
</comment>
<dbReference type="InterPro" id="IPR000403">
    <property type="entry name" value="PI3/4_kinase_cat_dom"/>
</dbReference>
<dbReference type="PROSITE" id="PS51189">
    <property type="entry name" value="FAT"/>
    <property type="match status" value="1"/>
</dbReference>
<evidence type="ECO:0008006" key="8">
    <source>
        <dbReference type="Google" id="ProtNLM"/>
    </source>
</evidence>
<dbReference type="Proteomes" id="UP001359485">
    <property type="component" value="Unassembled WGS sequence"/>
</dbReference>
<dbReference type="Gene3D" id="1.25.10.10">
    <property type="entry name" value="Leucine-rich Repeat Variant"/>
    <property type="match status" value="1"/>
</dbReference>
<dbReference type="SUPFAM" id="SSF56112">
    <property type="entry name" value="Protein kinase-like (PK-like)"/>
    <property type="match status" value="1"/>
</dbReference>
<dbReference type="EMBL" id="JAWJWF010000049">
    <property type="protein sequence ID" value="KAK6618931.1"/>
    <property type="molecule type" value="Genomic_DNA"/>
</dbReference>
<dbReference type="SMART" id="SM01343">
    <property type="entry name" value="FATC"/>
    <property type="match status" value="1"/>
</dbReference>
<dbReference type="InterPro" id="IPR011989">
    <property type="entry name" value="ARM-like"/>
</dbReference>
<dbReference type="InterPro" id="IPR014009">
    <property type="entry name" value="PIK_FAT"/>
</dbReference>
<dbReference type="InterPro" id="IPR003152">
    <property type="entry name" value="FATC_dom"/>
</dbReference>